<gene>
    <name evidence="1" type="ORF">HGP28_14195</name>
</gene>
<dbReference type="EMBL" id="JABAIK010000015">
    <property type="protein sequence ID" value="NLS14041.1"/>
    <property type="molecule type" value="Genomic_DNA"/>
</dbReference>
<keyword evidence="2" id="KW-1185">Reference proteome</keyword>
<name>A0A7X8TSX4_9VIBR</name>
<evidence type="ECO:0008006" key="3">
    <source>
        <dbReference type="Google" id="ProtNLM"/>
    </source>
</evidence>
<sequence>MDKAIMDLKQDFHAHLRTSQGGASTSTRSSLAILTQEELRELEHAWIALVVWKRNHTHEFAR</sequence>
<reference evidence="1 2" key="1">
    <citation type="submission" date="2020-04" db="EMBL/GenBank/DDBJ databases">
        <title>Vibrio sp. SM6, a novel species isolated from seawater.</title>
        <authorList>
            <person name="Wang X."/>
        </authorList>
    </citation>
    <scope>NUCLEOTIDE SEQUENCE [LARGE SCALE GENOMIC DNA]</scope>
    <source>
        <strain evidence="1 2">SM6</strain>
    </source>
</reference>
<evidence type="ECO:0000313" key="1">
    <source>
        <dbReference type="EMBL" id="NLS14041.1"/>
    </source>
</evidence>
<protein>
    <recommendedName>
        <fullName evidence="3">3-demethylubiquinone-9 3-methyltransferase</fullName>
    </recommendedName>
</protein>
<dbReference type="Proteomes" id="UP000535589">
    <property type="component" value="Unassembled WGS sequence"/>
</dbReference>
<dbReference type="RefSeq" id="WP_168837140.1">
    <property type="nucleotide sequence ID" value="NZ_JABAIK010000015.1"/>
</dbReference>
<organism evidence="1 2">
    <name type="scientific">Vibrio agarilyticus</name>
    <dbReference type="NCBI Taxonomy" id="2726741"/>
    <lineage>
        <taxon>Bacteria</taxon>
        <taxon>Pseudomonadati</taxon>
        <taxon>Pseudomonadota</taxon>
        <taxon>Gammaproteobacteria</taxon>
        <taxon>Vibrionales</taxon>
        <taxon>Vibrionaceae</taxon>
        <taxon>Vibrio</taxon>
    </lineage>
</organism>
<accession>A0A7X8TSX4</accession>
<dbReference type="AlphaFoldDB" id="A0A7X8TSX4"/>
<evidence type="ECO:0000313" key="2">
    <source>
        <dbReference type="Proteomes" id="UP000535589"/>
    </source>
</evidence>
<proteinExistence type="predicted"/>
<comment type="caution">
    <text evidence="1">The sequence shown here is derived from an EMBL/GenBank/DDBJ whole genome shotgun (WGS) entry which is preliminary data.</text>
</comment>